<reference evidence="1" key="1">
    <citation type="submission" date="2022-11" db="EMBL/GenBank/DDBJ databases">
        <title>Genome Sequence of Nemania bipapillata.</title>
        <authorList>
            <person name="Buettner E."/>
        </authorList>
    </citation>
    <scope>NUCLEOTIDE SEQUENCE</scope>
    <source>
        <strain evidence="1">CP14</strain>
    </source>
</reference>
<gene>
    <name evidence="1" type="ORF">ONZ43_g5678</name>
</gene>
<evidence type="ECO:0000313" key="2">
    <source>
        <dbReference type="Proteomes" id="UP001153334"/>
    </source>
</evidence>
<comment type="caution">
    <text evidence="1">The sequence shown here is derived from an EMBL/GenBank/DDBJ whole genome shotgun (WGS) entry which is preliminary data.</text>
</comment>
<accession>A0ACC2I7P6</accession>
<name>A0ACC2I7P6_9PEZI</name>
<dbReference type="EMBL" id="JAPESX010001824">
    <property type="protein sequence ID" value="KAJ8111197.1"/>
    <property type="molecule type" value="Genomic_DNA"/>
</dbReference>
<dbReference type="Proteomes" id="UP001153334">
    <property type="component" value="Unassembled WGS sequence"/>
</dbReference>
<keyword evidence="2" id="KW-1185">Reference proteome</keyword>
<protein>
    <submittedName>
        <fullName evidence="1">Uncharacterized protein</fullName>
    </submittedName>
</protein>
<evidence type="ECO:0000313" key="1">
    <source>
        <dbReference type="EMBL" id="KAJ8111197.1"/>
    </source>
</evidence>
<organism evidence="1 2">
    <name type="scientific">Nemania bipapillata</name>
    <dbReference type="NCBI Taxonomy" id="110536"/>
    <lineage>
        <taxon>Eukaryota</taxon>
        <taxon>Fungi</taxon>
        <taxon>Dikarya</taxon>
        <taxon>Ascomycota</taxon>
        <taxon>Pezizomycotina</taxon>
        <taxon>Sordariomycetes</taxon>
        <taxon>Xylariomycetidae</taxon>
        <taxon>Xylariales</taxon>
        <taxon>Xylariaceae</taxon>
        <taxon>Nemania</taxon>
    </lineage>
</organism>
<proteinExistence type="predicted"/>
<sequence length="163" mass="17802">MSAISITFYVVNPSPLEISFGTCSFNIEDHEGRLLAELKGRLDIRCHYFETTFQGNLSRVVTVKLATTMKEAAAVAEATAIAAATASLNADNSEPSGHKVPGARLVGRRCAGAGWCDETIKDINVPIKNVGKLFQALGIEDVVDEPEDKKRTVTKWTHRLLMR</sequence>